<dbReference type="PIRSF" id="PIRSF026631">
    <property type="entry name" value="UCP026631"/>
    <property type="match status" value="1"/>
</dbReference>
<keyword evidence="1" id="KW-0812">Transmembrane</keyword>
<dbReference type="OrthoDB" id="2195155at2"/>
<keyword evidence="1" id="KW-1133">Transmembrane helix</keyword>
<dbReference type="PANTHER" id="PTHR34473">
    <property type="entry name" value="UPF0699 TRANSMEMBRANE PROTEIN YDBS"/>
    <property type="match status" value="1"/>
</dbReference>
<comment type="caution">
    <text evidence="3">The sequence shown here is derived from an EMBL/GenBank/DDBJ whole genome shotgun (WGS) entry which is preliminary data.</text>
</comment>
<feature type="transmembrane region" description="Helical" evidence="1">
    <location>
        <begin position="387"/>
        <end position="404"/>
    </location>
</feature>
<organism evidence="3 4">
    <name type="scientific">Sutcliffiella horikoshii</name>
    <dbReference type="NCBI Taxonomy" id="79883"/>
    <lineage>
        <taxon>Bacteria</taxon>
        <taxon>Bacillati</taxon>
        <taxon>Bacillota</taxon>
        <taxon>Bacilli</taxon>
        <taxon>Bacillales</taxon>
        <taxon>Bacillaceae</taxon>
        <taxon>Sutcliffiella</taxon>
    </lineage>
</organism>
<evidence type="ECO:0000313" key="3">
    <source>
        <dbReference type="EMBL" id="TYS63435.1"/>
    </source>
</evidence>
<dbReference type="PANTHER" id="PTHR34473:SF2">
    <property type="entry name" value="UPF0699 TRANSMEMBRANE PROTEIN YDBT"/>
    <property type="match status" value="1"/>
</dbReference>
<dbReference type="Pfam" id="PF03703">
    <property type="entry name" value="bPH_2"/>
    <property type="match status" value="3"/>
</dbReference>
<protein>
    <submittedName>
        <fullName evidence="3">PH domain-containing protein</fullName>
    </submittedName>
</protein>
<dbReference type="InterPro" id="IPR014529">
    <property type="entry name" value="UCP026631"/>
</dbReference>
<dbReference type="InterPro" id="IPR005182">
    <property type="entry name" value="YdbS-like_PH"/>
</dbReference>
<dbReference type="Proteomes" id="UP000322524">
    <property type="component" value="Unassembled WGS sequence"/>
</dbReference>
<keyword evidence="1" id="KW-0472">Membrane</keyword>
<reference evidence="3 4" key="1">
    <citation type="submission" date="2019-08" db="EMBL/GenBank/DDBJ databases">
        <title>Bacillus genomes from the desert of Cuatro Cienegas, Coahuila.</title>
        <authorList>
            <person name="Olmedo-Alvarez G."/>
        </authorList>
    </citation>
    <scope>NUCLEOTIDE SEQUENCE [LARGE SCALE GENOMIC DNA]</scope>
    <source>
        <strain evidence="3 4">CH28_1T</strain>
    </source>
</reference>
<sequence>MMSEKKRMHPAAIVVAFFKQLRELLFPIIIFVFFGSSSGEGFFGIIYIAVMVLWFAGLIAIGVVSWYRFYYWIEDGELRMEYGVFVRKRRFIPQERIQTLDTSEGLVQRVFGLVKVQIETAGGGTEAEASLTAVTKEEASRLREALLYYKNKEENADVYGSKLRVQQESSVEPVEKPTYKASWKTLFIVGTTSGGIGVVLSAVIAFTSQFDQFVPYEDIINRFGMVLQTSVYLIASIVFVVLFLSWLISIVMTMFKYGNFTVVKNDDELLISRGIIEKRQLTISLKRIQAIRISQNPLRQPFGYATVFVESAGSSGGKESDFSTILFPLLKVSDVEAHLGEFVPSYMLTQSVHGLPKRSMIRYLVRLMVPAVLLSVPIAYFFQPYGYVAFLSVAIGGLLGYSQYKNAGWAVGKEQLQLSYRHLSKNTVLVRKKRIQSFELRESFFQGKRKLFTIKAAIKTGLGGKNFQVVDVEQDDGEQIYEWYSYEKKQGDVM</sequence>
<gene>
    <name evidence="3" type="ORF">FZC76_19620</name>
</gene>
<proteinExistence type="predicted"/>
<feature type="transmembrane region" description="Helical" evidence="1">
    <location>
        <begin position="21"/>
        <end position="39"/>
    </location>
</feature>
<feature type="transmembrane region" description="Helical" evidence="1">
    <location>
        <begin position="363"/>
        <end position="381"/>
    </location>
</feature>
<name>A0A5D4SJ21_9BACI</name>
<feature type="transmembrane region" description="Helical" evidence="1">
    <location>
        <begin position="230"/>
        <end position="255"/>
    </location>
</feature>
<feature type="domain" description="YdbS-like PH" evidence="2">
    <location>
        <begin position="404"/>
        <end position="484"/>
    </location>
</feature>
<evidence type="ECO:0000256" key="1">
    <source>
        <dbReference type="SAM" id="Phobius"/>
    </source>
</evidence>
<evidence type="ECO:0000259" key="2">
    <source>
        <dbReference type="Pfam" id="PF03703"/>
    </source>
</evidence>
<dbReference type="STRING" id="79883.GCA_001636495_00307"/>
<feature type="transmembrane region" description="Helical" evidence="1">
    <location>
        <begin position="45"/>
        <end position="70"/>
    </location>
</feature>
<feature type="domain" description="YdbS-like PH" evidence="2">
    <location>
        <begin position="66"/>
        <end position="145"/>
    </location>
</feature>
<feature type="transmembrane region" description="Helical" evidence="1">
    <location>
        <begin position="186"/>
        <end position="210"/>
    </location>
</feature>
<accession>A0A5D4SJ21</accession>
<feature type="domain" description="YdbS-like PH" evidence="2">
    <location>
        <begin position="259"/>
        <end position="336"/>
    </location>
</feature>
<dbReference type="RefSeq" id="WP_148989854.1">
    <property type="nucleotide sequence ID" value="NZ_VTEV01000010.1"/>
</dbReference>
<dbReference type="EMBL" id="VTEV01000010">
    <property type="protein sequence ID" value="TYS63435.1"/>
    <property type="molecule type" value="Genomic_DNA"/>
</dbReference>
<evidence type="ECO:0000313" key="4">
    <source>
        <dbReference type="Proteomes" id="UP000322524"/>
    </source>
</evidence>
<dbReference type="AlphaFoldDB" id="A0A5D4SJ21"/>